<dbReference type="EMBL" id="JARRAF010000011">
    <property type="protein sequence ID" value="MDK2124611.1"/>
    <property type="molecule type" value="Genomic_DNA"/>
</dbReference>
<evidence type="ECO:0000313" key="3">
    <source>
        <dbReference type="Proteomes" id="UP001172778"/>
    </source>
</evidence>
<feature type="transmembrane region" description="Helical" evidence="1">
    <location>
        <begin position="220"/>
        <end position="239"/>
    </location>
</feature>
<feature type="transmembrane region" description="Helical" evidence="1">
    <location>
        <begin position="175"/>
        <end position="199"/>
    </location>
</feature>
<dbReference type="PANTHER" id="PTHR30188">
    <property type="entry name" value="ABC TRANSPORTER PERMEASE PROTEIN-RELATED"/>
    <property type="match status" value="1"/>
</dbReference>
<accession>A0ABT7DX16</accession>
<organism evidence="2 3">
    <name type="scientific">Parachitinimonas caeni</name>
    <dbReference type="NCBI Taxonomy" id="3031301"/>
    <lineage>
        <taxon>Bacteria</taxon>
        <taxon>Pseudomonadati</taxon>
        <taxon>Pseudomonadota</taxon>
        <taxon>Betaproteobacteria</taxon>
        <taxon>Neisseriales</taxon>
        <taxon>Chitinibacteraceae</taxon>
        <taxon>Parachitinimonas</taxon>
    </lineage>
</organism>
<proteinExistence type="predicted"/>
<keyword evidence="1" id="KW-0472">Membrane</keyword>
<sequence length="242" mass="25440">MLKRLRYGAPHLLPEFLAALPALRRWPVRRVLAKQLYFSGIESLGMVALIAMAVGGIIVGQLHFQFGQSGQGALKLLASITLSELAPLVTGFLLVARSCSAMASELATMQAGGEIRNLYRMGVPPVPYLVVPRVIGMSISAAALTIYFALIAILTGALAVGGMNTNIELEALLDGLTLAILPICMIKGMAMGCAISLVACAQGLSGPPLTTEIPRAASRAVLRGTIALFGVDLLFVLMARLI</sequence>
<dbReference type="RefSeq" id="WP_284100924.1">
    <property type="nucleotide sequence ID" value="NZ_JARRAF010000011.1"/>
</dbReference>
<name>A0ABT7DX16_9NEIS</name>
<reference evidence="2" key="1">
    <citation type="submission" date="2023-03" db="EMBL/GenBank/DDBJ databases">
        <title>Chitinimonas shenzhenensis gen. nov., sp. nov., a novel member of family Burkholderiaceae isolated from activated sludge collected in Shen Zhen, China.</title>
        <authorList>
            <person name="Wang X."/>
        </authorList>
    </citation>
    <scope>NUCLEOTIDE SEQUENCE</scope>
    <source>
        <strain evidence="2">DQS-5</strain>
    </source>
</reference>
<dbReference type="PANTHER" id="PTHR30188:SF4">
    <property type="entry name" value="PROTEIN TRIGALACTOSYLDIACYLGLYCEROL 1, CHLOROPLASTIC"/>
    <property type="match status" value="1"/>
</dbReference>
<keyword evidence="1" id="KW-0812">Transmembrane</keyword>
<feature type="transmembrane region" description="Helical" evidence="1">
    <location>
        <begin position="44"/>
        <end position="64"/>
    </location>
</feature>
<feature type="transmembrane region" description="Helical" evidence="1">
    <location>
        <begin position="141"/>
        <end position="163"/>
    </location>
</feature>
<protein>
    <submittedName>
        <fullName evidence="2">ABC transporter permease</fullName>
    </submittedName>
</protein>
<evidence type="ECO:0000313" key="2">
    <source>
        <dbReference type="EMBL" id="MDK2124611.1"/>
    </source>
</evidence>
<feature type="transmembrane region" description="Helical" evidence="1">
    <location>
        <begin position="76"/>
        <end position="96"/>
    </location>
</feature>
<dbReference type="Pfam" id="PF02405">
    <property type="entry name" value="MlaE"/>
    <property type="match status" value="1"/>
</dbReference>
<keyword evidence="3" id="KW-1185">Reference proteome</keyword>
<comment type="caution">
    <text evidence="2">The sequence shown here is derived from an EMBL/GenBank/DDBJ whole genome shotgun (WGS) entry which is preliminary data.</text>
</comment>
<evidence type="ECO:0000256" key="1">
    <source>
        <dbReference type="SAM" id="Phobius"/>
    </source>
</evidence>
<keyword evidence="1" id="KW-1133">Transmembrane helix</keyword>
<dbReference type="InterPro" id="IPR030802">
    <property type="entry name" value="Permease_MalE"/>
</dbReference>
<gene>
    <name evidence="2" type="ORF">PZA18_11165</name>
</gene>
<dbReference type="Proteomes" id="UP001172778">
    <property type="component" value="Unassembled WGS sequence"/>
</dbReference>